<feature type="signal peptide" evidence="1">
    <location>
        <begin position="1"/>
        <end position="22"/>
    </location>
</feature>
<protein>
    <submittedName>
        <fullName evidence="2">Uncharacterized protein</fullName>
    </submittedName>
</protein>
<gene>
    <name evidence="2" type="ORF">LshimejAT787_0605690</name>
</gene>
<dbReference type="OrthoDB" id="5747729at2759"/>
<name>A0A9P3PQ90_LYOSH</name>
<comment type="caution">
    <text evidence="2">The sequence shown here is derived from an EMBL/GenBank/DDBJ whole genome shotgun (WGS) entry which is preliminary data.</text>
</comment>
<dbReference type="Proteomes" id="UP001063166">
    <property type="component" value="Unassembled WGS sequence"/>
</dbReference>
<reference evidence="2" key="1">
    <citation type="submission" date="2022-07" db="EMBL/GenBank/DDBJ databases">
        <title>The genome of Lyophyllum shimeji provides insight into the initial evolution of ectomycorrhizal fungal genome.</title>
        <authorList>
            <person name="Kobayashi Y."/>
            <person name="Shibata T."/>
            <person name="Hirakawa H."/>
            <person name="Shigenobu S."/>
            <person name="Nishiyama T."/>
            <person name="Yamada A."/>
            <person name="Hasebe M."/>
            <person name="Kawaguchi M."/>
        </authorList>
    </citation>
    <scope>NUCLEOTIDE SEQUENCE</scope>
    <source>
        <strain evidence="2">AT787</strain>
    </source>
</reference>
<evidence type="ECO:0000256" key="1">
    <source>
        <dbReference type="SAM" id="SignalP"/>
    </source>
</evidence>
<evidence type="ECO:0000313" key="3">
    <source>
        <dbReference type="Proteomes" id="UP001063166"/>
    </source>
</evidence>
<dbReference type="AlphaFoldDB" id="A0A9P3PQ90"/>
<keyword evidence="1" id="KW-0732">Signal</keyword>
<proteinExistence type="predicted"/>
<sequence>MFTRTSSVAAYLLLALPLLSLAAPEASCSGNLSPYCCETYSLTPRGYVGSKCTAIRSFGPVCRTNVLCCQKIEAGIAYYCGQPTKA</sequence>
<keyword evidence="3" id="KW-1185">Reference proteome</keyword>
<feature type="chain" id="PRO_5040426616" evidence="1">
    <location>
        <begin position="23"/>
        <end position="86"/>
    </location>
</feature>
<dbReference type="EMBL" id="BRPK01000006">
    <property type="protein sequence ID" value="GLB39407.1"/>
    <property type="molecule type" value="Genomic_DNA"/>
</dbReference>
<organism evidence="2 3">
    <name type="scientific">Lyophyllum shimeji</name>
    <name type="common">Hon-shimeji</name>
    <name type="synonym">Tricholoma shimeji</name>
    <dbReference type="NCBI Taxonomy" id="47721"/>
    <lineage>
        <taxon>Eukaryota</taxon>
        <taxon>Fungi</taxon>
        <taxon>Dikarya</taxon>
        <taxon>Basidiomycota</taxon>
        <taxon>Agaricomycotina</taxon>
        <taxon>Agaricomycetes</taxon>
        <taxon>Agaricomycetidae</taxon>
        <taxon>Agaricales</taxon>
        <taxon>Tricholomatineae</taxon>
        <taxon>Lyophyllaceae</taxon>
        <taxon>Lyophyllum</taxon>
    </lineage>
</organism>
<accession>A0A9P3PQ90</accession>
<evidence type="ECO:0000313" key="2">
    <source>
        <dbReference type="EMBL" id="GLB39407.1"/>
    </source>
</evidence>